<evidence type="ECO:0000313" key="3">
    <source>
        <dbReference type="EMBL" id="QDV75070.1"/>
    </source>
</evidence>
<dbReference type="RefSeq" id="WP_145114042.1">
    <property type="nucleotide sequence ID" value="NZ_CP036349.1"/>
</dbReference>
<sequence>MTSALSYRRRLGIIALGAARLGAIVYLSILLLMSFLETRLVFPAPSAASGNWTPAGGDYEEAWIDVPAAPGAKAARIYGWFFDAPNAKHAVLYCHGNGNDISDLPELARLLRDRLDAAVLVFDYRGYGKSEGTPDEAGVIADGLAAQRWLAERTGRTPVDIVVIGRSIGGGVATAIAAEQGAALLVLQSTFTSLPDAAARHYPWLPVRWLMKNRFDSLARMARYQGPVLISHGTRDEVVPFEQARQLYDAAAGPKRFVELPEGMHRDAQPLAYYDDILAILTGNHN</sequence>
<feature type="transmembrane region" description="Helical" evidence="1">
    <location>
        <begin position="12"/>
        <end position="36"/>
    </location>
</feature>
<dbReference type="PANTHER" id="PTHR12277:SF81">
    <property type="entry name" value="PROTEIN ABHD13"/>
    <property type="match status" value="1"/>
</dbReference>
<dbReference type="Gene3D" id="3.40.50.1820">
    <property type="entry name" value="alpha/beta hydrolase"/>
    <property type="match status" value="1"/>
</dbReference>
<dbReference type="InterPro" id="IPR000073">
    <property type="entry name" value="AB_hydrolase_1"/>
</dbReference>
<evidence type="ECO:0000256" key="1">
    <source>
        <dbReference type="SAM" id="Phobius"/>
    </source>
</evidence>
<keyword evidence="1" id="KW-1133">Transmembrane helix</keyword>
<dbReference type="Pfam" id="PF00561">
    <property type="entry name" value="Abhydrolase_1"/>
    <property type="match status" value="1"/>
</dbReference>
<accession>A0A518KBA6</accession>
<protein>
    <submittedName>
        <fullName evidence="3">Alpha/beta hydrolase family protein</fullName>
    </submittedName>
</protein>
<evidence type="ECO:0000313" key="4">
    <source>
        <dbReference type="Proteomes" id="UP000316426"/>
    </source>
</evidence>
<dbReference type="PANTHER" id="PTHR12277">
    <property type="entry name" value="ALPHA/BETA HYDROLASE DOMAIN-CONTAINING PROTEIN"/>
    <property type="match status" value="1"/>
</dbReference>
<dbReference type="InterPro" id="IPR029058">
    <property type="entry name" value="AB_hydrolase_fold"/>
</dbReference>
<dbReference type="SUPFAM" id="SSF53474">
    <property type="entry name" value="alpha/beta-Hydrolases"/>
    <property type="match status" value="1"/>
</dbReference>
<evidence type="ECO:0000259" key="2">
    <source>
        <dbReference type="Pfam" id="PF00561"/>
    </source>
</evidence>
<feature type="domain" description="AB hydrolase-1" evidence="2">
    <location>
        <begin position="90"/>
        <end position="210"/>
    </location>
</feature>
<dbReference type="Proteomes" id="UP000316426">
    <property type="component" value="Chromosome"/>
</dbReference>
<keyword evidence="1" id="KW-0812">Transmembrane</keyword>
<keyword evidence="3" id="KW-0378">Hydrolase</keyword>
<organism evidence="3 4">
    <name type="scientific">Botrimarina mediterranea</name>
    <dbReference type="NCBI Taxonomy" id="2528022"/>
    <lineage>
        <taxon>Bacteria</taxon>
        <taxon>Pseudomonadati</taxon>
        <taxon>Planctomycetota</taxon>
        <taxon>Planctomycetia</taxon>
        <taxon>Pirellulales</taxon>
        <taxon>Lacipirellulaceae</taxon>
        <taxon>Botrimarina</taxon>
    </lineage>
</organism>
<proteinExistence type="predicted"/>
<dbReference type="AlphaFoldDB" id="A0A518KBA6"/>
<dbReference type="GO" id="GO:0016787">
    <property type="term" value="F:hydrolase activity"/>
    <property type="evidence" value="ECO:0007669"/>
    <property type="project" value="UniProtKB-KW"/>
</dbReference>
<keyword evidence="4" id="KW-1185">Reference proteome</keyword>
<gene>
    <name evidence="3" type="ORF">Spa11_32790</name>
</gene>
<dbReference type="EMBL" id="CP036349">
    <property type="protein sequence ID" value="QDV75070.1"/>
    <property type="molecule type" value="Genomic_DNA"/>
</dbReference>
<name>A0A518KBA6_9BACT</name>
<dbReference type="KEGG" id="bmei:Spa11_32790"/>
<reference evidence="3 4" key="1">
    <citation type="submission" date="2019-02" db="EMBL/GenBank/DDBJ databases">
        <title>Deep-cultivation of Planctomycetes and their phenomic and genomic characterization uncovers novel biology.</title>
        <authorList>
            <person name="Wiegand S."/>
            <person name="Jogler M."/>
            <person name="Boedeker C."/>
            <person name="Pinto D."/>
            <person name="Vollmers J."/>
            <person name="Rivas-Marin E."/>
            <person name="Kohn T."/>
            <person name="Peeters S.H."/>
            <person name="Heuer A."/>
            <person name="Rast P."/>
            <person name="Oberbeckmann S."/>
            <person name="Bunk B."/>
            <person name="Jeske O."/>
            <person name="Meyerdierks A."/>
            <person name="Storesund J.E."/>
            <person name="Kallscheuer N."/>
            <person name="Luecker S."/>
            <person name="Lage O.M."/>
            <person name="Pohl T."/>
            <person name="Merkel B.J."/>
            <person name="Hornburger P."/>
            <person name="Mueller R.-W."/>
            <person name="Bruemmer F."/>
            <person name="Labrenz M."/>
            <person name="Spormann A.M."/>
            <person name="Op den Camp H."/>
            <person name="Overmann J."/>
            <person name="Amann R."/>
            <person name="Jetten M.S.M."/>
            <person name="Mascher T."/>
            <person name="Medema M.H."/>
            <person name="Devos D.P."/>
            <person name="Kaster A.-K."/>
            <person name="Ovreas L."/>
            <person name="Rohde M."/>
            <person name="Galperin M.Y."/>
            <person name="Jogler C."/>
        </authorList>
    </citation>
    <scope>NUCLEOTIDE SEQUENCE [LARGE SCALE GENOMIC DNA]</scope>
    <source>
        <strain evidence="3 4">Spa11</strain>
    </source>
</reference>
<keyword evidence="1" id="KW-0472">Membrane</keyword>